<evidence type="ECO:0000313" key="6">
    <source>
        <dbReference type="EMBL" id="MCP1109084.1"/>
    </source>
</evidence>
<dbReference type="InterPro" id="IPR005119">
    <property type="entry name" value="LysR_subst-bd"/>
</dbReference>
<dbReference type="RefSeq" id="WP_262067992.1">
    <property type="nucleotide sequence ID" value="NZ_JAMXOC010000002.1"/>
</dbReference>
<dbReference type="PANTHER" id="PTHR30126">
    <property type="entry name" value="HTH-TYPE TRANSCRIPTIONAL REGULATOR"/>
    <property type="match status" value="1"/>
</dbReference>
<feature type="domain" description="HTH lysR-type" evidence="5">
    <location>
        <begin position="1"/>
        <end position="60"/>
    </location>
</feature>
<protein>
    <submittedName>
        <fullName evidence="6">LysR substrate-binding domain-containing protein</fullName>
    </submittedName>
</protein>
<reference evidence="6 7" key="1">
    <citation type="journal article" date="2022" name="Genome Biol. Evol.">
        <title>Host diet, physiology and behaviors set the stage for Lachnospiraceae cladogenesis.</title>
        <authorList>
            <person name="Vera-Ponce De Leon A."/>
            <person name="Schneider M."/>
            <person name="Jahnes B.C."/>
            <person name="Sadowski V."/>
            <person name="Camuy-Velez L.A."/>
            <person name="Duan J."/>
            <person name="Sabree Z.L."/>
        </authorList>
    </citation>
    <scope>NUCLEOTIDE SEQUENCE [LARGE SCALE GENOMIC DNA]</scope>
    <source>
        <strain evidence="6 7">PAL227</strain>
    </source>
</reference>
<dbReference type="PROSITE" id="PS50931">
    <property type="entry name" value="HTH_LYSR"/>
    <property type="match status" value="1"/>
</dbReference>
<evidence type="ECO:0000256" key="1">
    <source>
        <dbReference type="ARBA" id="ARBA00009437"/>
    </source>
</evidence>
<dbReference type="InterPro" id="IPR036388">
    <property type="entry name" value="WH-like_DNA-bd_sf"/>
</dbReference>
<sequence>MFEEMRAFVAVAEVGSYTKAAEIMSFSQPTISQQVRRLEMFFGGVALFEKSGVGNSIRLTEAGEYAFASCKDMLSLLDETIEVINNKDREEVTRVRVGASHTICNYLVPKLLKLVEEELPGLEIITTIGNTKKICSLLDKGTIDLGLIEGRDMYFPFVRQNFYEDEMILIGSPYLATLISDLKPATLSRQAWIVREQGSGTRQEQMDFMRTMRLSAHQIRMCHTNGENIEMVANDLGLSLVSRLSAENSLALGKVVEIPLKKRFVRNFSYIYREGSSLWESEQLSHLFALLESF</sequence>
<dbReference type="Pfam" id="PF00126">
    <property type="entry name" value="HTH_1"/>
    <property type="match status" value="1"/>
</dbReference>
<dbReference type="PANTHER" id="PTHR30126:SF39">
    <property type="entry name" value="HTH-TYPE TRANSCRIPTIONAL REGULATOR CYSL"/>
    <property type="match status" value="1"/>
</dbReference>
<dbReference type="SUPFAM" id="SSF53850">
    <property type="entry name" value="Periplasmic binding protein-like II"/>
    <property type="match status" value="1"/>
</dbReference>
<evidence type="ECO:0000259" key="5">
    <source>
        <dbReference type="PROSITE" id="PS50931"/>
    </source>
</evidence>
<dbReference type="Proteomes" id="UP001523565">
    <property type="component" value="Unassembled WGS sequence"/>
</dbReference>
<dbReference type="InterPro" id="IPR000847">
    <property type="entry name" value="LysR_HTH_N"/>
</dbReference>
<keyword evidence="4" id="KW-0804">Transcription</keyword>
<keyword evidence="7" id="KW-1185">Reference proteome</keyword>
<evidence type="ECO:0000256" key="3">
    <source>
        <dbReference type="ARBA" id="ARBA00023125"/>
    </source>
</evidence>
<comment type="caution">
    <text evidence="6">The sequence shown here is derived from an EMBL/GenBank/DDBJ whole genome shotgun (WGS) entry which is preliminary data.</text>
</comment>
<dbReference type="EMBL" id="JAMZFV010000002">
    <property type="protein sequence ID" value="MCP1109084.1"/>
    <property type="molecule type" value="Genomic_DNA"/>
</dbReference>
<organism evidence="6 7">
    <name type="scientific">Ohessyouella blattaphilus</name>
    <dbReference type="NCBI Taxonomy" id="2949333"/>
    <lineage>
        <taxon>Bacteria</taxon>
        <taxon>Bacillati</taxon>
        <taxon>Bacillota</taxon>
        <taxon>Clostridia</taxon>
        <taxon>Lachnospirales</taxon>
        <taxon>Lachnospiraceae</taxon>
        <taxon>Ohessyouella</taxon>
    </lineage>
</organism>
<accession>A0ABT1EF18</accession>
<dbReference type="SUPFAM" id="SSF46785">
    <property type="entry name" value="Winged helix' DNA-binding domain"/>
    <property type="match status" value="1"/>
</dbReference>
<name>A0ABT1EF18_9FIRM</name>
<gene>
    <name evidence="6" type="ORF">NK118_02350</name>
</gene>
<dbReference type="Gene3D" id="3.40.190.10">
    <property type="entry name" value="Periplasmic binding protein-like II"/>
    <property type="match status" value="2"/>
</dbReference>
<dbReference type="InterPro" id="IPR036390">
    <property type="entry name" value="WH_DNA-bd_sf"/>
</dbReference>
<dbReference type="Pfam" id="PF03466">
    <property type="entry name" value="LysR_substrate"/>
    <property type="match status" value="1"/>
</dbReference>
<dbReference type="Gene3D" id="1.10.10.10">
    <property type="entry name" value="Winged helix-like DNA-binding domain superfamily/Winged helix DNA-binding domain"/>
    <property type="match status" value="1"/>
</dbReference>
<evidence type="ECO:0000256" key="4">
    <source>
        <dbReference type="ARBA" id="ARBA00023163"/>
    </source>
</evidence>
<evidence type="ECO:0000256" key="2">
    <source>
        <dbReference type="ARBA" id="ARBA00023015"/>
    </source>
</evidence>
<keyword evidence="2" id="KW-0805">Transcription regulation</keyword>
<proteinExistence type="inferred from homology"/>
<comment type="similarity">
    <text evidence="1">Belongs to the LysR transcriptional regulatory family.</text>
</comment>
<evidence type="ECO:0000313" key="7">
    <source>
        <dbReference type="Proteomes" id="UP001523565"/>
    </source>
</evidence>
<keyword evidence="3" id="KW-0238">DNA-binding</keyword>